<keyword evidence="6" id="KW-0046">Antibiotic resistance</keyword>
<feature type="transmembrane region" description="Helical" evidence="6">
    <location>
        <begin position="12"/>
        <end position="29"/>
    </location>
</feature>
<evidence type="ECO:0000313" key="7">
    <source>
        <dbReference type="EMBL" id="MCU6706935.1"/>
    </source>
</evidence>
<dbReference type="GO" id="GO:0046677">
    <property type="term" value="P:response to antibiotic"/>
    <property type="evidence" value="ECO:0007669"/>
    <property type="project" value="UniProtKB-KW"/>
</dbReference>
<keyword evidence="6" id="KW-0808">Transferase</keyword>
<feature type="transmembrane region" description="Helical" evidence="6">
    <location>
        <begin position="323"/>
        <end position="341"/>
    </location>
</feature>
<keyword evidence="6" id="KW-0443">Lipid metabolism</keyword>
<proteinExistence type="inferred from homology"/>
<dbReference type="NCBIfam" id="TIGR00374">
    <property type="entry name" value="flippase-like domain"/>
    <property type="match status" value="1"/>
</dbReference>
<comment type="function">
    <text evidence="6">Catalyzes the transfer of a lysyl group from L-lysyl-tRNA(Lys) to membrane-bound phosphatidylglycerol (PG), which produces lysylphosphatidylglycerol (LPG), a major component of the bacterial membrane with a positive net charge. LPG synthesis contributes to bacterial virulence as it is involved in the resistance mechanism against cationic antimicrobial peptides (CAMP) produces by the host's immune system (defensins, cathelicidins) and by the competing microorganisms.</text>
</comment>
<dbReference type="EMBL" id="JAOQJZ010000020">
    <property type="protein sequence ID" value="MCU6706935.1"/>
    <property type="molecule type" value="Genomic_DNA"/>
</dbReference>
<dbReference type="InterPro" id="IPR022791">
    <property type="entry name" value="L-PG_synthase/AglD"/>
</dbReference>
<keyword evidence="8" id="KW-1185">Reference proteome</keyword>
<evidence type="ECO:0000256" key="5">
    <source>
        <dbReference type="ARBA" id="ARBA00023136"/>
    </source>
</evidence>
<comment type="similarity">
    <text evidence="6">Belongs to the LPG synthase family.</text>
</comment>
<evidence type="ECO:0000256" key="2">
    <source>
        <dbReference type="ARBA" id="ARBA00022475"/>
    </source>
</evidence>
<dbReference type="AlphaFoldDB" id="A0AAE3LIW1"/>
<keyword evidence="4 6" id="KW-1133">Transmembrane helix</keyword>
<evidence type="ECO:0000256" key="1">
    <source>
        <dbReference type="ARBA" id="ARBA00004651"/>
    </source>
</evidence>
<dbReference type="Proteomes" id="UP001208131">
    <property type="component" value="Unassembled WGS sequence"/>
</dbReference>
<dbReference type="RefSeq" id="WP_267301977.1">
    <property type="nucleotide sequence ID" value="NZ_JAOQJZ010000020.1"/>
</dbReference>
<gene>
    <name evidence="6" type="primary">mprF</name>
    <name evidence="7" type="ORF">OCV57_13535</name>
</gene>
<feature type="transmembrane region" description="Helical" evidence="6">
    <location>
        <begin position="236"/>
        <end position="258"/>
    </location>
</feature>
<feature type="transmembrane region" description="Helical" evidence="6">
    <location>
        <begin position="120"/>
        <end position="146"/>
    </location>
</feature>
<dbReference type="GO" id="GO:0005886">
    <property type="term" value="C:plasma membrane"/>
    <property type="evidence" value="ECO:0007669"/>
    <property type="project" value="UniProtKB-SubCell"/>
</dbReference>
<feature type="transmembrane region" description="Helical" evidence="6">
    <location>
        <begin position="49"/>
        <end position="71"/>
    </location>
</feature>
<dbReference type="GO" id="GO:0006629">
    <property type="term" value="P:lipid metabolic process"/>
    <property type="evidence" value="ECO:0007669"/>
    <property type="project" value="UniProtKB-KW"/>
</dbReference>
<keyword evidence="3 6" id="KW-0812">Transmembrane</keyword>
<sequence>MMKIKKNLKYVLNIFFIVVIGWLTVRLLFRGEEFSDIVADLHLAKKSWLAVGAVCVFCYVAGESVIIKYMLRLFEVKTPFRRCLKYSFIGFFFSCITPSASGGQPAQMYYMKKDGIKIGFSTLIMLIITIAFKAVQVLLAVAFLLFNFGFIKLHVGRLWWLLLIGFILNIAYIAGLVFIFYKPLWARKMGIKLINLLTRIRILKEKNNEKYINKIKRICDNYMIGSEYIKSNVHTVINIFLITLVQRMFLLAVTWIVYKSYGLSGTGFWNTIALQTMIGVAVEMLPLPGAAGVTEGCFTYMFMGIFTAELVKPAMLLSRGLSFYLLLIMSALVTFVAHFIVMRNDKKNGLEGSQEVKKEVEKE</sequence>
<feature type="transmembrane region" description="Helical" evidence="6">
    <location>
        <begin position="267"/>
        <end position="285"/>
    </location>
</feature>
<keyword evidence="2" id="KW-1003">Cell membrane</keyword>
<evidence type="ECO:0000256" key="6">
    <source>
        <dbReference type="RuleBase" id="RU363042"/>
    </source>
</evidence>
<evidence type="ECO:0000256" key="3">
    <source>
        <dbReference type="ARBA" id="ARBA00022692"/>
    </source>
</evidence>
<comment type="catalytic activity">
    <reaction evidence="6">
        <text>L-lysyl-tRNA(Lys) + a 1,2-diacyl-sn-glycero-3-phospho-(1'-sn-glycerol) = a 1,2-diacyl-sn-glycero-3-phospho-1'-(3'-O-L-lysyl)-sn-glycerol + tRNA(Lys)</text>
        <dbReference type="Rhea" id="RHEA:10668"/>
        <dbReference type="Rhea" id="RHEA-COMP:9696"/>
        <dbReference type="Rhea" id="RHEA-COMP:9697"/>
        <dbReference type="ChEBI" id="CHEBI:64716"/>
        <dbReference type="ChEBI" id="CHEBI:75792"/>
        <dbReference type="ChEBI" id="CHEBI:78442"/>
        <dbReference type="ChEBI" id="CHEBI:78529"/>
        <dbReference type="EC" id="2.3.2.3"/>
    </reaction>
</comment>
<dbReference type="EC" id="2.3.2.3" evidence="6"/>
<dbReference type="GO" id="GO:0050071">
    <property type="term" value="F:phosphatidylglycerol lysyltransferase activity"/>
    <property type="evidence" value="ECO:0007669"/>
    <property type="project" value="UniProtKB-EC"/>
</dbReference>
<dbReference type="PANTHER" id="PTHR37693">
    <property type="entry name" value="PHOSPHATIDYLGLYCEROL LYSYLTRANSFERASE"/>
    <property type="match status" value="1"/>
</dbReference>
<protein>
    <recommendedName>
        <fullName evidence="6">Phosphatidylglycerol lysyltransferase</fullName>
        <ecNumber evidence="6">2.3.2.3</ecNumber>
    </recommendedName>
    <alternativeName>
        <fullName evidence="6">Lysylphosphatidylglycerol synthase</fullName>
    </alternativeName>
</protein>
<comment type="subcellular location">
    <subcellularLocation>
        <location evidence="1 6">Cell membrane</location>
        <topology evidence="1 6">Multi-pass membrane protein</topology>
    </subcellularLocation>
</comment>
<keyword evidence="5 6" id="KW-0472">Membrane</keyword>
<dbReference type="PANTHER" id="PTHR37693:SF1">
    <property type="entry name" value="INTEGRAL MEMBRANE PROTEIN"/>
    <property type="match status" value="1"/>
</dbReference>
<accession>A0AAE3LIW1</accession>
<dbReference type="Pfam" id="PF03706">
    <property type="entry name" value="LPG_synthase_TM"/>
    <property type="match status" value="1"/>
</dbReference>
<name>A0AAE3LIW1_9FIRM</name>
<organism evidence="7 8">
    <name type="scientific">Hominimerdicola aceti</name>
    <dbReference type="NCBI Taxonomy" id="2981726"/>
    <lineage>
        <taxon>Bacteria</taxon>
        <taxon>Bacillati</taxon>
        <taxon>Bacillota</taxon>
        <taxon>Clostridia</taxon>
        <taxon>Eubacteriales</taxon>
        <taxon>Oscillospiraceae</taxon>
        <taxon>Hominimerdicola</taxon>
    </lineage>
</organism>
<comment type="caution">
    <text evidence="7">The sequence shown here is derived from an EMBL/GenBank/DDBJ whole genome shotgun (WGS) entry which is preliminary data.</text>
</comment>
<reference evidence="7 8" key="1">
    <citation type="journal article" date="2021" name="ISME Commun">
        <title>Automated analysis of genomic sequences facilitates high-throughput and comprehensive description of bacteria.</title>
        <authorList>
            <person name="Hitch T.C.A."/>
        </authorList>
    </citation>
    <scope>NUCLEOTIDE SEQUENCE [LARGE SCALE GENOMIC DNA]</scope>
    <source>
        <strain evidence="7 8">Sanger_31</strain>
    </source>
</reference>
<feature type="transmembrane region" description="Helical" evidence="6">
    <location>
        <begin position="83"/>
        <end position="100"/>
    </location>
</feature>
<evidence type="ECO:0000313" key="8">
    <source>
        <dbReference type="Proteomes" id="UP001208131"/>
    </source>
</evidence>
<feature type="transmembrane region" description="Helical" evidence="6">
    <location>
        <begin position="158"/>
        <end position="181"/>
    </location>
</feature>
<evidence type="ECO:0000256" key="4">
    <source>
        <dbReference type="ARBA" id="ARBA00022989"/>
    </source>
</evidence>